<keyword evidence="2" id="KW-0496">Mitochondrion</keyword>
<accession>A0A2S0U414</accession>
<organism evidence="2">
    <name type="scientific">Lactarius sp.</name>
    <name type="common">in: basidiomycete fungi</name>
    <dbReference type="NCBI Taxonomy" id="1886493"/>
    <lineage>
        <taxon>Eukaryota</taxon>
        <taxon>Fungi</taxon>
        <taxon>Dikarya</taxon>
        <taxon>Basidiomycota</taxon>
        <taxon>Agaricomycotina</taxon>
        <taxon>Agaricomycetes</taxon>
        <taxon>Russulales</taxon>
        <taxon>Russulaceae</taxon>
        <taxon>Lactarius</taxon>
    </lineage>
</organism>
<feature type="transmembrane region" description="Helical" evidence="1">
    <location>
        <begin position="7"/>
        <end position="32"/>
    </location>
</feature>
<dbReference type="AlphaFoldDB" id="A0A2S0U414"/>
<evidence type="ECO:0000256" key="1">
    <source>
        <dbReference type="SAM" id="Phobius"/>
    </source>
</evidence>
<dbReference type="EMBL" id="MH138077">
    <property type="protein sequence ID" value="AWB36238.1"/>
    <property type="molecule type" value="Genomic_DNA"/>
</dbReference>
<gene>
    <name evidence="2" type="primary">orf218</name>
</gene>
<reference evidence="2" key="1">
    <citation type="journal article" date="2018" name="Int. J. Biol. Macromol.">
        <title>Characterization and comparative mitogenomic analysis of six newly sequenced mitochondrial genomes from ectomycorrhizal fungi (Russula) and phylogenetic analysis of the Agaricomycetes.</title>
        <authorList>
            <person name="Li Q."/>
            <person name="Wang Q."/>
            <person name="Chen C."/>
            <person name="Jin X."/>
            <person name="Chen Z."/>
            <person name="Xiong C."/>
            <person name="Li P."/>
            <person name="Zhao J."/>
            <person name="Huang W."/>
        </authorList>
    </citation>
    <scope>NUCLEOTIDE SEQUENCE</scope>
    <source>
        <strain evidence="2">S48</strain>
    </source>
</reference>
<name>A0A2S0U414_9AGAM</name>
<keyword evidence="1" id="KW-0472">Membrane</keyword>
<geneLocation type="mitochondrion" evidence="2"/>
<proteinExistence type="predicted"/>
<sequence>MFYIITIIMIILNIIYHISGLFSVLAIIVWTINLFVSTMNLIQDGENFWYRMVQFLSISVIIYIISLNIYLYYYDIYKLAFIIPLSINKISYLDDIMDDYQNNIFFLGNVNTDIFNAADSKEISDFLMKLDSNKTYVVTFDLILDWDAYELGEPSLVLSKPILVTKESHSQLISDFILERFYSACYLYALDTLDETVLRDHSELGILVRFKEINLFWK</sequence>
<protein>
    <submittedName>
        <fullName evidence="2">Uncharacterized protein</fullName>
    </submittedName>
</protein>
<feature type="transmembrane region" description="Helical" evidence="1">
    <location>
        <begin position="52"/>
        <end position="73"/>
    </location>
</feature>
<evidence type="ECO:0000313" key="2">
    <source>
        <dbReference type="EMBL" id="AWB36238.1"/>
    </source>
</evidence>
<keyword evidence="1" id="KW-0812">Transmembrane</keyword>
<keyword evidence="1" id="KW-1133">Transmembrane helix</keyword>